<name>A0A3S1B351_9CYAN</name>
<proteinExistence type="predicted"/>
<dbReference type="InterPro" id="IPR000182">
    <property type="entry name" value="GNAT_dom"/>
</dbReference>
<reference evidence="2" key="2">
    <citation type="journal article" date="2019" name="Genome Biol. Evol.">
        <title>Day and night: Metabolic profiles and evolutionary relationships of six axenic non-marine cyanobacteria.</title>
        <authorList>
            <person name="Will S.E."/>
            <person name="Henke P."/>
            <person name="Boedeker C."/>
            <person name="Huang S."/>
            <person name="Brinkmann H."/>
            <person name="Rohde M."/>
            <person name="Jarek M."/>
            <person name="Friedl T."/>
            <person name="Seufert S."/>
            <person name="Schumacher M."/>
            <person name="Overmann J."/>
            <person name="Neumann-Schaal M."/>
            <person name="Petersen J."/>
        </authorList>
    </citation>
    <scope>NUCLEOTIDE SEQUENCE [LARGE SCALE GENOMIC DNA]</scope>
    <source>
        <strain evidence="2">PCC 7102</strain>
    </source>
</reference>
<dbReference type="Pfam" id="PF00583">
    <property type="entry name" value="Acetyltransf_1"/>
    <property type="match status" value="1"/>
</dbReference>
<protein>
    <recommendedName>
        <fullName evidence="1">N-acetyltransferase domain-containing protein</fullName>
    </recommendedName>
</protein>
<dbReference type="Gene3D" id="3.40.630.30">
    <property type="match status" value="1"/>
</dbReference>
<accession>A0A3S1B351</accession>
<dbReference type="Proteomes" id="UP000271624">
    <property type="component" value="Unassembled WGS sequence"/>
</dbReference>
<gene>
    <name evidence="2" type="ORF">DSM106972_048350</name>
</gene>
<evidence type="ECO:0000259" key="1">
    <source>
        <dbReference type="PROSITE" id="PS51186"/>
    </source>
</evidence>
<evidence type="ECO:0000313" key="3">
    <source>
        <dbReference type="Proteomes" id="UP000271624"/>
    </source>
</evidence>
<dbReference type="InterPro" id="IPR016181">
    <property type="entry name" value="Acyl_CoA_acyltransferase"/>
</dbReference>
<organism evidence="2 3">
    <name type="scientific">Dulcicalothrix desertica PCC 7102</name>
    <dbReference type="NCBI Taxonomy" id="232991"/>
    <lineage>
        <taxon>Bacteria</taxon>
        <taxon>Bacillati</taxon>
        <taxon>Cyanobacteriota</taxon>
        <taxon>Cyanophyceae</taxon>
        <taxon>Nostocales</taxon>
        <taxon>Calotrichaceae</taxon>
        <taxon>Dulcicalothrix</taxon>
    </lineage>
</organism>
<sequence length="289" mass="32252">MAIAASDAANQPIGLALAEIRPSGQSAEVLSIFVQPTHRQQGVGAALLERLTAELSLRGCSSAHFIYTTGQPTTKALERLLQKGNWTLPQPRMLVCRSSTEIIANAPWMRRQTLPSVYEIFPWQDITTAECLAIQQTQASSPWIPRDLYPFQPEKNLEPLNSLGLRYQGQVVGWMITHRLAPDTIRYSYGFIRQDLQKMGRLISLIANAIQLQIDAENIPNGIWVVSCSRAPMLQFVRKHMAPYLTSIEETRGCFKSLINDASQPTTSVQIADRETLIIEKPTACVTYS</sequence>
<dbReference type="CDD" id="cd04301">
    <property type="entry name" value="NAT_SF"/>
    <property type="match status" value="1"/>
</dbReference>
<evidence type="ECO:0000313" key="2">
    <source>
        <dbReference type="EMBL" id="RUT03921.1"/>
    </source>
</evidence>
<comment type="caution">
    <text evidence="2">The sequence shown here is derived from an EMBL/GenBank/DDBJ whole genome shotgun (WGS) entry which is preliminary data.</text>
</comment>
<dbReference type="PROSITE" id="PS51186">
    <property type="entry name" value="GNAT"/>
    <property type="match status" value="1"/>
</dbReference>
<dbReference type="EMBL" id="RSCL01000012">
    <property type="protein sequence ID" value="RUT03921.1"/>
    <property type="molecule type" value="Genomic_DNA"/>
</dbReference>
<dbReference type="GO" id="GO:0016747">
    <property type="term" value="F:acyltransferase activity, transferring groups other than amino-acyl groups"/>
    <property type="evidence" value="ECO:0007669"/>
    <property type="project" value="InterPro"/>
</dbReference>
<reference evidence="2" key="1">
    <citation type="submission" date="2018-12" db="EMBL/GenBank/DDBJ databases">
        <authorList>
            <person name="Will S."/>
            <person name="Neumann-Schaal M."/>
            <person name="Henke P."/>
        </authorList>
    </citation>
    <scope>NUCLEOTIDE SEQUENCE</scope>
    <source>
        <strain evidence="2">PCC 7102</strain>
    </source>
</reference>
<keyword evidence="3" id="KW-1185">Reference proteome</keyword>
<dbReference type="SUPFAM" id="SSF55729">
    <property type="entry name" value="Acyl-CoA N-acyltransferases (Nat)"/>
    <property type="match status" value="1"/>
</dbReference>
<feature type="domain" description="N-acetyltransferase" evidence="1">
    <location>
        <begin position="1"/>
        <end position="107"/>
    </location>
</feature>
<dbReference type="AlphaFoldDB" id="A0A3S1B351"/>